<name>A0AAW8NAI3_PSEOX</name>
<dbReference type="Pfam" id="PF24837">
    <property type="entry name" value="AMIN-like"/>
    <property type="match status" value="1"/>
</dbReference>
<feature type="chain" id="PRO_5043745796" description="AMIN-like domain-containing protein" evidence="1">
    <location>
        <begin position="28"/>
        <end position="182"/>
    </location>
</feature>
<comment type="caution">
    <text evidence="3">The sequence shown here is derived from an EMBL/GenBank/DDBJ whole genome shotgun (WGS) entry which is preliminary data.</text>
</comment>
<dbReference type="InterPro" id="IPR056303">
    <property type="entry name" value="AMIN-like"/>
</dbReference>
<proteinExistence type="predicted"/>
<keyword evidence="1" id="KW-0732">Signal</keyword>
<organism evidence="3 4">
    <name type="scientific">Pseudarthrobacter oxydans</name>
    <name type="common">Arthrobacter oxydans</name>
    <dbReference type="NCBI Taxonomy" id="1671"/>
    <lineage>
        <taxon>Bacteria</taxon>
        <taxon>Bacillati</taxon>
        <taxon>Actinomycetota</taxon>
        <taxon>Actinomycetes</taxon>
        <taxon>Micrococcales</taxon>
        <taxon>Micrococcaceae</taxon>
        <taxon>Pseudarthrobacter</taxon>
    </lineage>
</organism>
<feature type="signal peptide" evidence="1">
    <location>
        <begin position="1"/>
        <end position="27"/>
    </location>
</feature>
<dbReference type="EMBL" id="JAVDWN010000005">
    <property type="protein sequence ID" value="MDR7163700.1"/>
    <property type="molecule type" value="Genomic_DNA"/>
</dbReference>
<evidence type="ECO:0000256" key="1">
    <source>
        <dbReference type="SAM" id="SignalP"/>
    </source>
</evidence>
<dbReference type="AlphaFoldDB" id="A0AAW8NAI3"/>
<dbReference type="Proteomes" id="UP001262032">
    <property type="component" value="Unassembled WGS sequence"/>
</dbReference>
<feature type="domain" description="AMIN-like" evidence="2">
    <location>
        <begin position="50"/>
        <end position="180"/>
    </location>
</feature>
<dbReference type="RefSeq" id="WP_310111939.1">
    <property type="nucleotide sequence ID" value="NZ_CAXURQ020000002.1"/>
</dbReference>
<protein>
    <recommendedName>
        <fullName evidence="2">AMIN-like domain-containing protein</fullName>
    </recommendedName>
</protein>
<accession>A0AAW8NAI3</accession>
<evidence type="ECO:0000313" key="4">
    <source>
        <dbReference type="Proteomes" id="UP001262032"/>
    </source>
</evidence>
<sequence>MKKFSTWLAAILMAAGLGIVAPGPASATTSYCGLVWGSLAKADQDMSTANVTNVRTGQHYCFDRMVVDLNGPAAGYTVRYVPQIVQDGSGFTIPVRGSGRLQVTVNAPAYDGNGNSTYTPADPAELSNVAGYQTFRQMVWAGSYEGYTSIGLGVRARLPFRVFTLDGPGSGSRLVVDVAHYW</sequence>
<reference evidence="3" key="1">
    <citation type="submission" date="2023-07" db="EMBL/GenBank/DDBJ databases">
        <title>Sorghum-associated microbial communities from plants grown in Nebraska, USA.</title>
        <authorList>
            <person name="Schachtman D."/>
        </authorList>
    </citation>
    <scope>NUCLEOTIDE SEQUENCE</scope>
    <source>
        <strain evidence="3">BE261</strain>
    </source>
</reference>
<evidence type="ECO:0000313" key="3">
    <source>
        <dbReference type="EMBL" id="MDR7163700.1"/>
    </source>
</evidence>
<evidence type="ECO:0000259" key="2">
    <source>
        <dbReference type="Pfam" id="PF24837"/>
    </source>
</evidence>
<dbReference type="GeneID" id="97422643"/>
<gene>
    <name evidence="3" type="ORF">J2X12_001715</name>
</gene>